<dbReference type="RefSeq" id="WP_269472950.1">
    <property type="nucleotide sequence ID" value="NZ_CP168248.1"/>
</dbReference>
<name>A0A6I8MHK5_9CORY</name>
<evidence type="ECO:0000313" key="2">
    <source>
        <dbReference type="Proteomes" id="UP000423525"/>
    </source>
</evidence>
<gene>
    <name evidence="1" type="ORF">FRC0190_02101</name>
</gene>
<dbReference type="KEGG" id="crf:FRC0190_02101"/>
<proteinExistence type="predicted"/>
<organism evidence="1 2">
    <name type="scientific">Corynebacterium rouxii</name>
    <dbReference type="NCBI Taxonomy" id="2719119"/>
    <lineage>
        <taxon>Bacteria</taxon>
        <taxon>Bacillati</taxon>
        <taxon>Actinomycetota</taxon>
        <taxon>Actinomycetes</taxon>
        <taxon>Mycobacteriales</taxon>
        <taxon>Corynebacteriaceae</taxon>
        <taxon>Corynebacterium</taxon>
    </lineage>
</organism>
<reference evidence="1 2" key="1">
    <citation type="submission" date="2019-11" db="EMBL/GenBank/DDBJ databases">
        <authorList>
            <person name="Brisse S."/>
        </authorList>
    </citation>
    <scope>NUCLEOTIDE SEQUENCE [LARGE SCALE GENOMIC DNA]</scope>
    <source>
        <strain evidence="1">FRC0190</strain>
    </source>
</reference>
<accession>A0A6I8MHK5</accession>
<protein>
    <submittedName>
        <fullName evidence="1">Uncharacterized protein</fullName>
    </submittedName>
</protein>
<dbReference type="AlphaFoldDB" id="A0A6I8MHK5"/>
<dbReference type="Proteomes" id="UP000423525">
    <property type="component" value="Chromosome"/>
</dbReference>
<evidence type="ECO:0000313" key="1">
    <source>
        <dbReference type="EMBL" id="VZH86169.1"/>
    </source>
</evidence>
<dbReference type="EMBL" id="LR738855">
    <property type="protein sequence ID" value="VZH86169.1"/>
    <property type="molecule type" value="Genomic_DNA"/>
</dbReference>
<sequence length="43" mass="4241">MSLNAPRTGMAAPVTAGIALGRVVAVANAEPVVTAQFPPHCPG</sequence>